<dbReference type="PROSITE" id="PS50887">
    <property type="entry name" value="GGDEF"/>
    <property type="match status" value="1"/>
</dbReference>
<dbReference type="PANTHER" id="PTHR45138:SF9">
    <property type="entry name" value="DIGUANYLATE CYCLASE DGCM-RELATED"/>
    <property type="match status" value="1"/>
</dbReference>
<keyword evidence="5" id="KW-1185">Reference proteome</keyword>
<feature type="domain" description="GGDEF" evidence="3">
    <location>
        <begin position="160"/>
        <end position="288"/>
    </location>
</feature>
<dbReference type="InterPro" id="IPR029787">
    <property type="entry name" value="Nucleotide_cyclase"/>
</dbReference>
<dbReference type="CDD" id="cd01949">
    <property type="entry name" value="GGDEF"/>
    <property type="match status" value="1"/>
</dbReference>
<accession>A0ABV6PDW2</accession>
<dbReference type="SUPFAM" id="SSF55785">
    <property type="entry name" value="PYP-like sensor domain (PAS domain)"/>
    <property type="match status" value="1"/>
</dbReference>
<dbReference type="EMBL" id="JBHLTL010000001">
    <property type="protein sequence ID" value="MFC0588006.1"/>
    <property type="molecule type" value="Genomic_DNA"/>
</dbReference>
<dbReference type="InterPro" id="IPR000160">
    <property type="entry name" value="GGDEF_dom"/>
</dbReference>
<reference evidence="4 5" key="1">
    <citation type="submission" date="2024-09" db="EMBL/GenBank/DDBJ databases">
        <authorList>
            <person name="Sun Q."/>
            <person name="Mori K."/>
        </authorList>
    </citation>
    <scope>NUCLEOTIDE SEQUENCE [LARGE SCALE GENOMIC DNA]</scope>
    <source>
        <strain evidence="4 5">NCAIM B.02537</strain>
    </source>
</reference>
<dbReference type="EC" id="2.7.7.65" evidence="1"/>
<evidence type="ECO:0000313" key="4">
    <source>
        <dbReference type="EMBL" id="MFC0588006.1"/>
    </source>
</evidence>
<dbReference type="SMART" id="SM00267">
    <property type="entry name" value="GGDEF"/>
    <property type="match status" value="1"/>
</dbReference>
<protein>
    <recommendedName>
        <fullName evidence="1">diguanylate cyclase</fullName>
        <ecNumber evidence="1">2.7.7.65</ecNumber>
    </recommendedName>
</protein>
<comment type="caution">
    <text evidence="4">The sequence shown here is derived from an EMBL/GenBank/DDBJ whole genome shotgun (WGS) entry which is preliminary data.</text>
</comment>
<gene>
    <name evidence="4" type="ORF">ACFFF7_01120</name>
</gene>
<dbReference type="Gene3D" id="3.30.450.20">
    <property type="entry name" value="PAS domain"/>
    <property type="match status" value="1"/>
</dbReference>
<proteinExistence type="predicted"/>
<dbReference type="NCBIfam" id="TIGR00254">
    <property type="entry name" value="GGDEF"/>
    <property type="match status" value="1"/>
</dbReference>
<dbReference type="Proteomes" id="UP001589943">
    <property type="component" value="Unassembled WGS sequence"/>
</dbReference>
<dbReference type="SUPFAM" id="SSF55073">
    <property type="entry name" value="Nucleotide cyclase"/>
    <property type="match status" value="1"/>
</dbReference>
<name>A0ABV6PDW2_9SPHN</name>
<dbReference type="InterPro" id="IPR035965">
    <property type="entry name" value="PAS-like_dom_sf"/>
</dbReference>
<dbReference type="RefSeq" id="WP_379479521.1">
    <property type="nucleotide sequence ID" value="NZ_JBHLTL010000001.1"/>
</dbReference>
<dbReference type="InterPro" id="IPR013656">
    <property type="entry name" value="PAS_4"/>
</dbReference>
<dbReference type="InterPro" id="IPR050469">
    <property type="entry name" value="Diguanylate_Cyclase"/>
</dbReference>
<dbReference type="InterPro" id="IPR043128">
    <property type="entry name" value="Rev_trsase/Diguanyl_cyclase"/>
</dbReference>
<evidence type="ECO:0000259" key="3">
    <source>
        <dbReference type="PROSITE" id="PS50887"/>
    </source>
</evidence>
<evidence type="ECO:0000256" key="2">
    <source>
        <dbReference type="ARBA" id="ARBA00034247"/>
    </source>
</evidence>
<organism evidence="4 5">
    <name type="scientific">Novosphingobium aquiterrae</name>
    <dbReference type="NCBI Taxonomy" id="624388"/>
    <lineage>
        <taxon>Bacteria</taxon>
        <taxon>Pseudomonadati</taxon>
        <taxon>Pseudomonadota</taxon>
        <taxon>Alphaproteobacteria</taxon>
        <taxon>Sphingomonadales</taxon>
        <taxon>Sphingomonadaceae</taxon>
        <taxon>Novosphingobium</taxon>
    </lineage>
</organism>
<evidence type="ECO:0000256" key="1">
    <source>
        <dbReference type="ARBA" id="ARBA00012528"/>
    </source>
</evidence>
<dbReference type="Pfam" id="PF00990">
    <property type="entry name" value="GGDEF"/>
    <property type="match status" value="1"/>
</dbReference>
<dbReference type="Pfam" id="PF08448">
    <property type="entry name" value="PAS_4"/>
    <property type="match status" value="1"/>
</dbReference>
<dbReference type="PANTHER" id="PTHR45138">
    <property type="entry name" value="REGULATORY COMPONENTS OF SENSORY TRANSDUCTION SYSTEM"/>
    <property type="match status" value="1"/>
</dbReference>
<evidence type="ECO:0000313" key="5">
    <source>
        <dbReference type="Proteomes" id="UP001589943"/>
    </source>
</evidence>
<dbReference type="Gene3D" id="3.30.70.270">
    <property type="match status" value="1"/>
</dbReference>
<comment type="catalytic activity">
    <reaction evidence="2">
        <text>2 GTP = 3',3'-c-di-GMP + 2 diphosphate</text>
        <dbReference type="Rhea" id="RHEA:24898"/>
        <dbReference type="ChEBI" id="CHEBI:33019"/>
        <dbReference type="ChEBI" id="CHEBI:37565"/>
        <dbReference type="ChEBI" id="CHEBI:58805"/>
        <dbReference type="EC" id="2.7.7.65"/>
    </reaction>
</comment>
<sequence length="312" mass="33589">MHVDFTLLERSALYGLLADNSDDIIFKCDARGFIVSATPALAGLGVNLPSLLFGPHLRDLVAGVHADAIMVEHCAALNGRAAALWLEFPAMAGGWFQIRMGQLCDRAGNAYGVLCVMRSVTERKTLEDRLFTAELTDPLTRLTNRVAFTAMLDHLIANGAEGCLALFDLDHFMTLNMHYGHSAGDALLRGFADLLGNMTRTDDILSRLGGERFAVLMPQIDPLSAREVCEPVIETIAALGHGSLDCALTASCGVTEIGRSTDNTVRRAELALFLAKAKGRSRVEIGASEGAARPITRPARSANFLAFERAFA</sequence>